<protein>
    <submittedName>
        <fullName evidence="2">Uncharacterized protein</fullName>
    </submittedName>
</protein>
<evidence type="ECO:0000313" key="3">
    <source>
        <dbReference type="Proteomes" id="UP001183648"/>
    </source>
</evidence>
<reference evidence="2 3" key="1">
    <citation type="submission" date="2023-07" db="EMBL/GenBank/DDBJ databases">
        <title>Sequencing the genomes of 1000 actinobacteria strains.</title>
        <authorList>
            <person name="Klenk H.-P."/>
        </authorList>
    </citation>
    <scope>NUCLEOTIDE SEQUENCE [LARGE SCALE GENOMIC DNA]</scope>
    <source>
        <strain evidence="2 3">DSM 19426</strain>
    </source>
</reference>
<feature type="compositionally biased region" description="Basic and acidic residues" evidence="1">
    <location>
        <begin position="18"/>
        <end position="35"/>
    </location>
</feature>
<comment type="caution">
    <text evidence="2">The sequence shown here is derived from an EMBL/GenBank/DDBJ whole genome shotgun (WGS) entry which is preliminary data.</text>
</comment>
<name>A0ABU2BT46_9ACTN</name>
<accession>A0ABU2BT46</accession>
<sequence length="35" mass="3647">MTSATFFSGGLTGASGSELEKLARKGMERLEPVTS</sequence>
<proteinExistence type="predicted"/>
<organism evidence="2 3">
    <name type="scientific">Nocardioides marmoribigeumensis</name>
    <dbReference type="NCBI Taxonomy" id="433649"/>
    <lineage>
        <taxon>Bacteria</taxon>
        <taxon>Bacillati</taxon>
        <taxon>Actinomycetota</taxon>
        <taxon>Actinomycetes</taxon>
        <taxon>Propionibacteriales</taxon>
        <taxon>Nocardioidaceae</taxon>
        <taxon>Nocardioides</taxon>
    </lineage>
</organism>
<dbReference type="Proteomes" id="UP001183648">
    <property type="component" value="Unassembled WGS sequence"/>
</dbReference>
<dbReference type="EMBL" id="JAVDYG010000001">
    <property type="protein sequence ID" value="MDR7361805.1"/>
    <property type="molecule type" value="Genomic_DNA"/>
</dbReference>
<gene>
    <name evidence="2" type="ORF">J2S63_001358</name>
</gene>
<evidence type="ECO:0000313" key="2">
    <source>
        <dbReference type="EMBL" id="MDR7361805.1"/>
    </source>
</evidence>
<keyword evidence="3" id="KW-1185">Reference proteome</keyword>
<evidence type="ECO:0000256" key="1">
    <source>
        <dbReference type="SAM" id="MobiDB-lite"/>
    </source>
</evidence>
<feature type="region of interest" description="Disordered" evidence="1">
    <location>
        <begin position="1"/>
        <end position="35"/>
    </location>
</feature>